<feature type="chain" id="PRO_5047281821" evidence="4">
    <location>
        <begin position="27"/>
        <end position="311"/>
    </location>
</feature>
<proteinExistence type="inferred from homology"/>
<keyword evidence="3" id="KW-0378">Hydrolase</keyword>
<evidence type="ECO:0000256" key="2">
    <source>
        <dbReference type="ARBA" id="ARBA00022729"/>
    </source>
</evidence>
<evidence type="ECO:0000256" key="4">
    <source>
        <dbReference type="SAM" id="SignalP"/>
    </source>
</evidence>
<dbReference type="InterPro" id="IPR036691">
    <property type="entry name" value="Endo/exonu/phosph_ase_sf"/>
</dbReference>
<evidence type="ECO:0000256" key="3">
    <source>
        <dbReference type="ARBA" id="ARBA00022801"/>
    </source>
</evidence>
<feature type="signal peptide" evidence="4">
    <location>
        <begin position="1"/>
        <end position="26"/>
    </location>
</feature>
<dbReference type="InterPro" id="IPR038772">
    <property type="entry name" value="Sph/SMPD2-like"/>
</dbReference>
<dbReference type="InterPro" id="IPR017766">
    <property type="entry name" value="Sphingomyelinase/PLipase_C"/>
</dbReference>
<protein>
    <submittedName>
        <fullName evidence="6">Sphingomyelin phosphodiesterase</fullName>
    </submittedName>
</protein>
<evidence type="ECO:0000313" key="6">
    <source>
        <dbReference type="EMBL" id="GAA4037310.1"/>
    </source>
</evidence>
<dbReference type="Gene3D" id="3.60.10.10">
    <property type="entry name" value="Endonuclease/exonuclease/phosphatase"/>
    <property type="match status" value="1"/>
</dbReference>
<dbReference type="EMBL" id="BAABAL010000028">
    <property type="protein sequence ID" value="GAA4037310.1"/>
    <property type="molecule type" value="Genomic_DNA"/>
</dbReference>
<comment type="similarity">
    <text evidence="1">Belongs to the neutral sphingomyelinase family.</text>
</comment>
<name>A0ABP7U7B0_9PSEU</name>
<feature type="domain" description="Endonuclease/exonuclease/phosphatase" evidence="5">
    <location>
        <begin position="36"/>
        <end position="303"/>
    </location>
</feature>
<keyword evidence="2 4" id="KW-0732">Signal</keyword>
<evidence type="ECO:0000313" key="7">
    <source>
        <dbReference type="Proteomes" id="UP001501747"/>
    </source>
</evidence>
<dbReference type="Proteomes" id="UP001501747">
    <property type="component" value="Unassembled WGS sequence"/>
</dbReference>
<dbReference type="PANTHER" id="PTHR16320">
    <property type="entry name" value="SPHINGOMYELINASE FAMILY MEMBER"/>
    <property type="match status" value="1"/>
</dbReference>
<gene>
    <name evidence="6" type="primary">sph</name>
    <name evidence="6" type="ORF">GCM10022247_73920</name>
</gene>
<dbReference type="PANTHER" id="PTHR16320:SF23">
    <property type="entry name" value="SPHINGOMYELINASE C 1"/>
    <property type="match status" value="1"/>
</dbReference>
<accession>A0ABP7U7B0</accession>
<organism evidence="6 7">
    <name type="scientific">Allokutzneria multivorans</name>
    <dbReference type="NCBI Taxonomy" id="1142134"/>
    <lineage>
        <taxon>Bacteria</taxon>
        <taxon>Bacillati</taxon>
        <taxon>Actinomycetota</taxon>
        <taxon>Actinomycetes</taxon>
        <taxon>Pseudonocardiales</taxon>
        <taxon>Pseudonocardiaceae</taxon>
        <taxon>Allokutzneria</taxon>
    </lineage>
</organism>
<comment type="caution">
    <text evidence="6">The sequence shown here is derived from an EMBL/GenBank/DDBJ whole genome shotgun (WGS) entry which is preliminary data.</text>
</comment>
<keyword evidence="7" id="KW-1185">Reference proteome</keyword>
<reference evidence="7" key="1">
    <citation type="journal article" date="2019" name="Int. J. Syst. Evol. Microbiol.">
        <title>The Global Catalogue of Microorganisms (GCM) 10K type strain sequencing project: providing services to taxonomists for standard genome sequencing and annotation.</title>
        <authorList>
            <consortium name="The Broad Institute Genomics Platform"/>
            <consortium name="The Broad Institute Genome Sequencing Center for Infectious Disease"/>
            <person name="Wu L."/>
            <person name="Ma J."/>
        </authorList>
    </citation>
    <scope>NUCLEOTIDE SEQUENCE [LARGE SCALE GENOMIC DNA]</scope>
    <source>
        <strain evidence="7">JCM 17342</strain>
    </source>
</reference>
<dbReference type="SUPFAM" id="SSF56219">
    <property type="entry name" value="DNase I-like"/>
    <property type="match status" value="1"/>
</dbReference>
<dbReference type="Pfam" id="PF03372">
    <property type="entry name" value="Exo_endo_phos"/>
    <property type="match status" value="1"/>
</dbReference>
<dbReference type="RefSeq" id="WP_344886161.1">
    <property type="nucleotide sequence ID" value="NZ_BAABAL010000028.1"/>
</dbReference>
<dbReference type="InterPro" id="IPR005135">
    <property type="entry name" value="Endo/exonuclease/phosphatase"/>
</dbReference>
<sequence length="311" mass="33442">MRRWSLSLTPGLLTAVLLSVPLPAAASAESPPVRVLTHNVKFLPKIAAPTDAQDTRAGLIAAASYVKGYDVVVLNEVFDNPASEKLLQGLRAEYPYQTPVVGRGDAGWDGTYGDPQFDLEDGGVAIVSKYPITTRNQYVFTNGCGADGFSSKGFAHAKITVRGLAVNVVGTHVQADDSTCPAGRAKQLRAEQFREIDSYLDQHATGTTIIAGDLNVHRDGPEYADMLRDLDALAPTSYDGPPSWSPSRNSMAGGSAEEHLDYVLLRRGSGTAWRNETLLVKSPEWKVRVLGVVVRTDDEYSDHFPVAGSVG</sequence>
<dbReference type="CDD" id="cd09078">
    <property type="entry name" value="nSMase"/>
    <property type="match status" value="1"/>
</dbReference>
<evidence type="ECO:0000256" key="1">
    <source>
        <dbReference type="ARBA" id="ARBA00006335"/>
    </source>
</evidence>
<evidence type="ECO:0000259" key="5">
    <source>
        <dbReference type="Pfam" id="PF03372"/>
    </source>
</evidence>